<dbReference type="AlphaFoldDB" id="A0A1L7WP45"/>
<dbReference type="OrthoDB" id="5242705at2759"/>
<proteinExistence type="predicted"/>
<gene>
    <name evidence="2" type="ORF">PAC_04427</name>
</gene>
<dbReference type="PANTHER" id="PTHR35394:SF5">
    <property type="entry name" value="DUF3176 DOMAIN-CONTAINING PROTEIN"/>
    <property type="match status" value="1"/>
</dbReference>
<organism evidence="2 3">
    <name type="scientific">Phialocephala subalpina</name>
    <dbReference type="NCBI Taxonomy" id="576137"/>
    <lineage>
        <taxon>Eukaryota</taxon>
        <taxon>Fungi</taxon>
        <taxon>Dikarya</taxon>
        <taxon>Ascomycota</taxon>
        <taxon>Pezizomycotina</taxon>
        <taxon>Leotiomycetes</taxon>
        <taxon>Helotiales</taxon>
        <taxon>Mollisiaceae</taxon>
        <taxon>Phialocephala</taxon>
        <taxon>Phialocephala fortinii species complex</taxon>
    </lineage>
</organism>
<keyword evidence="1" id="KW-0812">Transmembrane</keyword>
<reference evidence="2 3" key="1">
    <citation type="submission" date="2016-03" db="EMBL/GenBank/DDBJ databases">
        <authorList>
            <person name="Ploux O."/>
        </authorList>
    </citation>
    <scope>NUCLEOTIDE SEQUENCE [LARGE SCALE GENOMIC DNA]</scope>
    <source>
        <strain evidence="2 3">UAMH 11012</strain>
    </source>
</reference>
<keyword evidence="1" id="KW-0472">Membrane</keyword>
<keyword evidence="3" id="KW-1185">Reference proteome</keyword>
<evidence type="ECO:0000313" key="3">
    <source>
        <dbReference type="Proteomes" id="UP000184330"/>
    </source>
</evidence>
<feature type="transmembrane region" description="Helical" evidence="1">
    <location>
        <begin position="254"/>
        <end position="279"/>
    </location>
</feature>
<name>A0A1L7WP45_9HELO</name>
<keyword evidence="1" id="KW-1133">Transmembrane helix</keyword>
<sequence>MDHDQHPVDQSYLSIDYSKTSFELFCTLTLMFHKQGGHPFHLLSKLDRLYHNLSLDSYSALDSAAKIINSVLSEAVFSTTPLKKTIITATEITTSPNLTFSLTTDKILRDGTWTQCRIADTLSDTTPVAISTNNTLVQNNPSPGSPLRYTESSCVWNPSYLIGLGLNQYMSWMYDDDVNNCLEAFESNAMDTQGPQVLTMMYLNDTATLESVDQYVSGLTGAITGMMRQRGDGGMEMWAVGDVLESRACIGVKWAWMALPAVLILLSVGFLGATAVCIVRVGMWTGAWRTSAVAPFLVGINSCGGDVVIGWDGRKSGMDVEAKKLNVKVIAREEGLEVI</sequence>
<evidence type="ECO:0000313" key="2">
    <source>
        <dbReference type="EMBL" id="CZR54543.1"/>
    </source>
</evidence>
<dbReference type="PANTHER" id="PTHR35394">
    <property type="entry name" value="DUF3176 DOMAIN-CONTAINING PROTEIN"/>
    <property type="match status" value="1"/>
</dbReference>
<protein>
    <submittedName>
        <fullName evidence="2">Uncharacterized protein</fullName>
    </submittedName>
</protein>
<dbReference type="Proteomes" id="UP000184330">
    <property type="component" value="Unassembled WGS sequence"/>
</dbReference>
<evidence type="ECO:0000256" key="1">
    <source>
        <dbReference type="SAM" id="Phobius"/>
    </source>
</evidence>
<dbReference type="STRING" id="576137.A0A1L7WP45"/>
<accession>A0A1L7WP45</accession>
<dbReference type="EMBL" id="FJOG01000005">
    <property type="protein sequence ID" value="CZR54543.1"/>
    <property type="molecule type" value="Genomic_DNA"/>
</dbReference>